<feature type="domain" description="Phosphoribosyltransferase" evidence="3">
    <location>
        <begin position="104"/>
        <end position="223"/>
    </location>
</feature>
<keyword evidence="1 4" id="KW-0808">Transferase</keyword>
<gene>
    <name evidence="5" type="ORF">GCM10007116_01210</name>
    <name evidence="4" type="ORF">HS1genome_0023</name>
</gene>
<evidence type="ECO:0000256" key="2">
    <source>
        <dbReference type="ARBA" id="ARBA00022726"/>
    </source>
</evidence>
<reference evidence="5" key="4">
    <citation type="submission" date="2020-09" db="EMBL/GenBank/DDBJ databases">
        <authorList>
            <person name="Sun Q."/>
            <person name="Ohkuma M."/>
        </authorList>
    </citation>
    <scope>NUCLEOTIDE SEQUENCE</scope>
    <source>
        <strain evidence="5">JCM 31740</strain>
    </source>
</reference>
<organism evidence="4 6">
    <name type="scientific">Sulfodiicoccus acidiphilus</name>
    <dbReference type="NCBI Taxonomy" id="1670455"/>
    <lineage>
        <taxon>Archaea</taxon>
        <taxon>Thermoproteota</taxon>
        <taxon>Thermoprotei</taxon>
        <taxon>Sulfolobales</taxon>
        <taxon>Sulfolobaceae</taxon>
        <taxon>Sulfodiicoccus</taxon>
    </lineage>
</organism>
<sequence>MRIMAVETLKELKKTFTYKELSSMLDIQESLLCRYTNGATIPSELQAREILGKVKTDDFIFKFFKDKISIYDDNFVDTSKILFYPNLLTIVVLSTLEKASAIDEVDKVITPAVNGIALGAMAAYILRRPLIVVKKYKESTYVDYYEESVREVNSMVSTFYLRKDLIEKGDRVLVVDDVVRSGKTVRALVSLVNRSGASVVGVLALIGVGRGWQDGLRDVKNVKVILRL</sequence>
<dbReference type="KEGG" id="sacd:HS1genome_0023"/>
<keyword evidence="4" id="KW-0328">Glycosyltransferase</keyword>
<protein>
    <submittedName>
        <fullName evidence="4">Phosphoribosyltransferase</fullName>
    </submittedName>
</protein>
<dbReference type="PANTHER" id="PTHR43864:SF1">
    <property type="entry name" value="XANTHINE PHOSPHORIBOSYLTRANSFERASE"/>
    <property type="match status" value="1"/>
</dbReference>
<proteinExistence type="predicted"/>
<accession>A0A348B0D2</accession>
<dbReference type="OrthoDB" id="31493at2157"/>
<dbReference type="SUPFAM" id="SSF53271">
    <property type="entry name" value="PRTase-like"/>
    <property type="match status" value="1"/>
</dbReference>
<dbReference type="InterPro" id="IPR000836">
    <property type="entry name" value="PRTase_dom"/>
</dbReference>
<reference evidence="4" key="3">
    <citation type="journal article" date="2019" name="BMC Res. Notes">
        <title>Complete genome sequence of the Sulfodiicoccus acidiphilus strain HS-1T, the first crenarchaeon that lacks polB3, isolated from an acidic hot spring in Ohwaku-dani, Hakone, Japan.</title>
        <authorList>
            <person name="Sakai H.D."/>
            <person name="Kurosawa N."/>
        </authorList>
    </citation>
    <scope>NUCLEOTIDE SEQUENCE</scope>
    <source>
        <strain evidence="4">HS-1</strain>
    </source>
</reference>
<dbReference type="NCBIfam" id="NF006328">
    <property type="entry name" value="PRK08558.1"/>
    <property type="match status" value="1"/>
</dbReference>
<reference evidence="6" key="2">
    <citation type="submission" date="2018-04" db="EMBL/GenBank/DDBJ databases">
        <title>Complete genome sequence of Sulfodiicoccus acidiphilus strain HS-1.</title>
        <authorList>
            <person name="Sakai H.D."/>
            <person name="Kurosawa N."/>
        </authorList>
    </citation>
    <scope>NUCLEOTIDE SEQUENCE [LARGE SCALE GENOMIC DNA]</scope>
    <source>
        <strain evidence="6">HS-1</strain>
    </source>
</reference>
<dbReference type="EMBL" id="AP018553">
    <property type="protein sequence ID" value="BBD71634.1"/>
    <property type="molecule type" value="Genomic_DNA"/>
</dbReference>
<keyword evidence="2" id="KW-0660">Purine salvage</keyword>
<dbReference type="InterPro" id="IPR029057">
    <property type="entry name" value="PRTase-like"/>
</dbReference>
<dbReference type="InterPro" id="IPR050118">
    <property type="entry name" value="Pur/Pyrimidine_PRTase"/>
</dbReference>
<dbReference type="Proteomes" id="UP000276741">
    <property type="component" value="Chromosome"/>
</dbReference>
<evidence type="ECO:0000259" key="3">
    <source>
        <dbReference type="Pfam" id="PF00156"/>
    </source>
</evidence>
<keyword evidence="6" id="KW-1185">Reference proteome</keyword>
<dbReference type="Pfam" id="PF00156">
    <property type="entry name" value="Pribosyltran"/>
    <property type="match status" value="1"/>
</dbReference>
<dbReference type="GO" id="GO:0016757">
    <property type="term" value="F:glycosyltransferase activity"/>
    <property type="evidence" value="ECO:0007669"/>
    <property type="project" value="UniProtKB-KW"/>
</dbReference>
<dbReference type="GO" id="GO:0006166">
    <property type="term" value="P:purine ribonucleoside salvage"/>
    <property type="evidence" value="ECO:0007669"/>
    <property type="project" value="UniProtKB-KW"/>
</dbReference>
<dbReference type="EMBL" id="BMQS01000001">
    <property type="protein sequence ID" value="GGT86959.1"/>
    <property type="molecule type" value="Genomic_DNA"/>
</dbReference>
<reference evidence="5" key="1">
    <citation type="journal article" date="2014" name="Int. J. Syst. Evol. Microbiol.">
        <title>Complete genome sequence of Corynebacterium casei LMG S-19264T (=DSM 44701T), isolated from a smear-ripened cheese.</title>
        <authorList>
            <consortium name="US DOE Joint Genome Institute (JGI-PGF)"/>
            <person name="Walter F."/>
            <person name="Albersmeier A."/>
            <person name="Kalinowski J."/>
            <person name="Ruckert C."/>
        </authorList>
    </citation>
    <scope>NUCLEOTIDE SEQUENCE</scope>
    <source>
        <strain evidence="5">JCM 31740</strain>
    </source>
</reference>
<evidence type="ECO:0000313" key="4">
    <source>
        <dbReference type="EMBL" id="BBD71634.1"/>
    </source>
</evidence>
<dbReference type="Gene3D" id="3.40.50.2020">
    <property type="match status" value="1"/>
</dbReference>
<evidence type="ECO:0000256" key="1">
    <source>
        <dbReference type="ARBA" id="ARBA00022679"/>
    </source>
</evidence>
<dbReference type="AlphaFoldDB" id="A0A348B0D2"/>
<evidence type="ECO:0000313" key="5">
    <source>
        <dbReference type="EMBL" id="GGT86959.1"/>
    </source>
</evidence>
<dbReference type="PANTHER" id="PTHR43864">
    <property type="entry name" value="HYPOXANTHINE/GUANINE PHOSPHORIBOSYLTRANSFERASE"/>
    <property type="match status" value="1"/>
</dbReference>
<evidence type="ECO:0000313" key="6">
    <source>
        <dbReference type="Proteomes" id="UP000276741"/>
    </source>
</evidence>
<dbReference type="CDD" id="cd06223">
    <property type="entry name" value="PRTases_typeI"/>
    <property type="match status" value="1"/>
</dbReference>
<name>A0A348B0D2_9CREN</name>
<dbReference type="Proteomes" id="UP000616143">
    <property type="component" value="Unassembled WGS sequence"/>
</dbReference>